<feature type="transmembrane region" description="Helical" evidence="11">
    <location>
        <begin position="93"/>
        <end position="114"/>
    </location>
</feature>
<feature type="transmembrane region" description="Helical" evidence="11">
    <location>
        <begin position="354"/>
        <end position="376"/>
    </location>
</feature>
<feature type="transmembrane region" description="Helical" evidence="11">
    <location>
        <begin position="12"/>
        <end position="34"/>
    </location>
</feature>
<evidence type="ECO:0000256" key="7">
    <source>
        <dbReference type="ARBA" id="ARBA00022989"/>
    </source>
</evidence>
<keyword evidence="2" id="KW-0813">Transport</keyword>
<evidence type="ECO:0000313" key="13">
    <source>
        <dbReference type="Proteomes" id="UP001198163"/>
    </source>
</evidence>
<dbReference type="RefSeq" id="WP_230757437.1">
    <property type="nucleotide sequence ID" value="NZ_JAINWA010000003.1"/>
</dbReference>
<keyword evidence="13" id="KW-1185">Reference proteome</keyword>
<dbReference type="AlphaFoldDB" id="A0AAE3JKZ3"/>
<keyword evidence="6 11" id="KW-0812">Transmembrane</keyword>
<keyword evidence="7 11" id="KW-1133">Transmembrane helix</keyword>
<evidence type="ECO:0000256" key="10">
    <source>
        <dbReference type="ARBA" id="ARBA00035686"/>
    </source>
</evidence>
<organism evidence="12 13">
    <name type="scientific">Teretinema zuelzerae</name>
    <dbReference type="NCBI Taxonomy" id="156"/>
    <lineage>
        <taxon>Bacteria</taxon>
        <taxon>Pseudomonadati</taxon>
        <taxon>Spirochaetota</taxon>
        <taxon>Spirochaetia</taxon>
        <taxon>Spirochaetales</taxon>
        <taxon>Treponemataceae</taxon>
        <taxon>Teretinema</taxon>
    </lineage>
</organism>
<name>A0AAE3JKZ3_9SPIR</name>
<protein>
    <recommendedName>
        <fullName evidence="10">Xylose transport system permease protein XylH</fullName>
    </recommendedName>
</protein>
<dbReference type="GO" id="GO:0005886">
    <property type="term" value="C:plasma membrane"/>
    <property type="evidence" value="ECO:0007669"/>
    <property type="project" value="UniProtKB-SubCell"/>
</dbReference>
<accession>A0AAE3JKZ3</accession>
<feature type="transmembrane region" description="Helical" evidence="11">
    <location>
        <begin position="169"/>
        <end position="187"/>
    </location>
</feature>
<feature type="transmembrane region" description="Helical" evidence="11">
    <location>
        <begin position="208"/>
        <end position="227"/>
    </location>
</feature>
<evidence type="ECO:0000256" key="4">
    <source>
        <dbReference type="ARBA" id="ARBA00022519"/>
    </source>
</evidence>
<keyword evidence="8 11" id="KW-0472">Membrane</keyword>
<keyword evidence="3" id="KW-1003">Cell membrane</keyword>
<proteinExistence type="predicted"/>
<sequence length="385" mass="41155">MNIRELKQNARDYGMYIALMVIMVLFTILSGGIFMSPRNLSNLFDQTGYVAVLAVGMTLVLIIKHIDLSVGFVAGFLGAIAAMLMRVGAPMPLVLLITVAVGCLIGMYHGWLVASMGVPSFVASLASMFIFRGALLRITEGSGTIIVNSKFFNALGNGFIPDPFKGENLHLLTLAIGVAAIALFVVGEFRNRSQKKKYNFEIQTMDMFIGKLVFISALILYFCWQLAQYNGISWTVVIVIVVVAIYHFFMNNTVLGRHVYAVGGNSEAAELSGIKVNAVTFFVFASMSTLSALAGILYTARLQSATTTAGVGFELDAIASAYVGGVSASGGVGKVTGTIIGAIVMSSLSNGMNLLGVGISYQYIVRGLVLVAAVLFDVQSRRVKI</sequence>
<evidence type="ECO:0000256" key="11">
    <source>
        <dbReference type="SAM" id="Phobius"/>
    </source>
</evidence>
<comment type="caution">
    <text evidence="12">The sequence shown here is derived from an EMBL/GenBank/DDBJ whole genome shotgun (WGS) entry which is preliminary data.</text>
</comment>
<reference evidence="12" key="1">
    <citation type="submission" date="2021-08" db="EMBL/GenBank/DDBJ databases">
        <title>Comparative analyses of Brucepasteria parasyntrophica and Teretinema zuelzerae.</title>
        <authorList>
            <person name="Song Y."/>
            <person name="Brune A."/>
        </authorList>
    </citation>
    <scope>NUCLEOTIDE SEQUENCE</scope>
    <source>
        <strain evidence="12">DSM 1903</strain>
    </source>
</reference>
<evidence type="ECO:0000313" key="12">
    <source>
        <dbReference type="EMBL" id="MCD1655735.1"/>
    </source>
</evidence>
<dbReference type="EMBL" id="JAINWA010000003">
    <property type="protein sequence ID" value="MCD1655735.1"/>
    <property type="molecule type" value="Genomic_DNA"/>
</dbReference>
<feature type="transmembrane region" description="Helical" evidence="11">
    <location>
        <begin position="233"/>
        <end position="255"/>
    </location>
</feature>
<gene>
    <name evidence="12" type="ORF">K7J14_13645</name>
</gene>
<evidence type="ECO:0000256" key="6">
    <source>
        <dbReference type="ARBA" id="ARBA00022692"/>
    </source>
</evidence>
<evidence type="ECO:0000256" key="1">
    <source>
        <dbReference type="ARBA" id="ARBA00004651"/>
    </source>
</evidence>
<dbReference type="PANTHER" id="PTHR32196">
    <property type="entry name" value="ABC TRANSPORTER PERMEASE PROTEIN YPHD-RELATED-RELATED"/>
    <property type="match status" value="1"/>
</dbReference>
<keyword evidence="4" id="KW-0997">Cell inner membrane</keyword>
<feature type="transmembrane region" description="Helical" evidence="11">
    <location>
        <begin position="276"/>
        <end position="298"/>
    </location>
</feature>
<evidence type="ECO:0000256" key="8">
    <source>
        <dbReference type="ARBA" id="ARBA00023136"/>
    </source>
</evidence>
<comment type="function">
    <text evidence="9">Part of the binding-protein-dependent transport system for D-xylose. Probably responsible for the translocation of the substrate across the membrane.</text>
</comment>
<dbReference type="InterPro" id="IPR001851">
    <property type="entry name" value="ABC_transp_permease"/>
</dbReference>
<evidence type="ECO:0000256" key="9">
    <source>
        <dbReference type="ARBA" id="ARBA00035611"/>
    </source>
</evidence>
<evidence type="ECO:0000256" key="5">
    <source>
        <dbReference type="ARBA" id="ARBA00022597"/>
    </source>
</evidence>
<dbReference type="CDD" id="cd06579">
    <property type="entry name" value="TM_PBP1_transp_AraH_like"/>
    <property type="match status" value="1"/>
</dbReference>
<feature type="transmembrane region" description="Helical" evidence="11">
    <location>
        <begin position="46"/>
        <end position="63"/>
    </location>
</feature>
<evidence type="ECO:0000256" key="3">
    <source>
        <dbReference type="ARBA" id="ARBA00022475"/>
    </source>
</evidence>
<dbReference type="GO" id="GO:0022857">
    <property type="term" value="F:transmembrane transporter activity"/>
    <property type="evidence" value="ECO:0007669"/>
    <property type="project" value="InterPro"/>
</dbReference>
<evidence type="ECO:0000256" key="2">
    <source>
        <dbReference type="ARBA" id="ARBA00022448"/>
    </source>
</evidence>
<keyword evidence="5" id="KW-0762">Sugar transport</keyword>
<dbReference type="PANTHER" id="PTHR32196:SF32">
    <property type="entry name" value="XYLOSE TRANSPORT SYSTEM PERMEASE PROTEIN XYLH"/>
    <property type="match status" value="1"/>
</dbReference>
<comment type="subcellular location">
    <subcellularLocation>
        <location evidence="1">Cell membrane</location>
        <topology evidence="1">Multi-pass membrane protein</topology>
    </subcellularLocation>
</comment>
<dbReference type="Proteomes" id="UP001198163">
    <property type="component" value="Unassembled WGS sequence"/>
</dbReference>
<dbReference type="Pfam" id="PF02653">
    <property type="entry name" value="BPD_transp_2"/>
    <property type="match status" value="1"/>
</dbReference>
<feature type="transmembrane region" description="Helical" evidence="11">
    <location>
        <begin position="121"/>
        <end position="139"/>
    </location>
</feature>